<dbReference type="eggNOG" id="arCOG11109">
    <property type="taxonomic scope" value="Archaea"/>
</dbReference>
<keyword evidence="2" id="KW-0472">Membrane</keyword>
<dbReference type="GeneID" id="8740176"/>
<accession>D2REI9</accession>
<reference evidence="4 5" key="1">
    <citation type="journal article" date="2010" name="Stand. Genomic Sci.">
        <title>Complete genome sequence of Archaeoglobus profundus type strain (AV18).</title>
        <authorList>
            <person name="von Jan M."/>
            <person name="Lapidus A."/>
            <person name="Del Rio T.G."/>
            <person name="Copeland A."/>
            <person name="Tice H."/>
            <person name="Cheng J.F."/>
            <person name="Lucas S."/>
            <person name="Chen F."/>
            <person name="Nolan M."/>
            <person name="Goodwin L."/>
            <person name="Han C."/>
            <person name="Pitluck S."/>
            <person name="Liolios K."/>
            <person name="Ivanova N."/>
            <person name="Mavromatis K."/>
            <person name="Ovchinnikova G."/>
            <person name="Chertkov O."/>
            <person name="Pati A."/>
            <person name="Chen A."/>
            <person name="Palaniappan K."/>
            <person name="Land M."/>
            <person name="Hauser L."/>
            <person name="Chang Y.J."/>
            <person name="Jeffries C.D."/>
            <person name="Saunders E."/>
            <person name="Brettin T."/>
            <person name="Detter J.C."/>
            <person name="Chain P."/>
            <person name="Eichinger K."/>
            <person name="Huber H."/>
            <person name="Spring S."/>
            <person name="Rohde M."/>
            <person name="Goker M."/>
            <person name="Wirth R."/>
            <person name="Woyke T."/>
            <person name="Bristow J."/>
            <person name="Eisen J.A."/>
            <person name="Markowitz V."/>
            <person name="Hugenholtz P."/>
            <person name="Kyrpides N.C."/>
            <person name="Klenk H.P."/>
        </authorList>
    </citation>
    <scope>NUCLEOTIDE SEQUENCE [LARGE SCALE GENOMIC DNA]</scope>
    <source>
        <strain evidence="5">DSM 5631 / JCM 9629 / NBRC 100127 / Av18</strain>
    </source>
</reference>
<dbReference type="EMBL" id="CP001857">
    <property type="protein sequence ID" value="ADB58533.1"/>
    <property type="molecule type" value="Genomic_DNA"/>
</dbReference>
<name>D2REI9_ARCPA</name>
<gene>
    <name evidence="4" type="ordered locus">Arcpr_1486</name>
</gene>
<evidence type="ECO:0000313" key="5">
    <source>
        <dbReference type="Proteomes" id="UP000001901"/>
    </source>
</evidence>
<evidence type="ECO:0000256" key="1">
    <source>
        <dbReference type="ARBA" id="ARBA00022612"/>
    </source>
</evidence>
<keyword evidence="1" id="KW-1188">Viral release from host cell</keyword>
<dbReference type="STRING" id="572546.Arcpr_1486"/>
<dbReference type="InterPro" id="IPR010090">
    <property type="entry name" value="Phage_tape_meas"/>
</dbReference>
<feature type="transmembrane region" description="Helical" evidence="2">
    <location>
        <begin position="384"/>
        <end position="405"/>
    </location>
</feature>
<evidence type="ECO:0000313" key="4">
    <source>
        <dbReference type="EMBL" id="ADB58533.1"/>
    </source>
</evidence>
<sequence length="729" mass="80012">MLGTALRAIYIAIKLNDSDFYRKLSQVNQATDEAVKKIKQMNDSLEELGKYMAGVGAVGQAGIGLAVKQFADFEQAFVNLKKVMPSDRDFERIQRSAEAMAKYYGRSVEDILGVMELWARQGKNTEEELEKLTNATLLWATAENLDARQATEYLTYILNGFNLKAEDAIRVVDALNEVSNNFATDSVKLAQSLQEAAGVAHQYGVTFEELIGYATALHSAGYQAGEAGNFLAYTFSRLYEDNVAELLEQAGVQVKKANGEFRSASEIMRDLAKRWHSLNDELRHAIANEITVGGRVSMLYALFDKWNIVMDATNTALHSQGSAAREASRALQTLHIELEKLKTSLMIVGAHIGKAMVPLVRPFVKLVEALADAFTKLPEPIQNVIGVGIAFSTMLMLVGGGAILLRAKLIDLIGHLATLGLVELQTSAETLSLGGALKLLAVQGFKSSISAIFGFARALFTAQVGLMGLSVPLLPLIAGIGALISVILILQDIMVKGWEHSWLKRALDWLSEKHPFLKPIAEAVGNAIDWLRQGFDWLAKSIGGAIHWIQQAIDRMGPLKYILLGPVGGIVYLVTHIDKLRSATSSALTAIKSLWDRTIGWIIAKIDEFITKIEQAWEFITKSPVGKVVEFTFGLTPIGVGINLAKTITHVVKPEITHELTRITPTPSQLVSSTQTVIHQPANYQIKHEHKTIQVPKIEIKIEGVKDPDKVAELVERKLNAKFNAIGIY</sequence>
<keyword evidence="2" id="KW-0812">Transmembrane</keyword>
<keyword evidence="5" id="KW-1185">Reference proteome</keyword>
<feature type="domain" description="Phage tail tape measure protein" evidence="3">
    <location>
        <begin position="96"/>
        <end position="290"/>
    </location>
</feature>
<protein>
    <submittedName>
        <fullName evidence="4">Phage tail tape measure protein, TP901 family</fullName>
    </submittedName>
</protein>
<keyword evidence="2" id="KW-1133">Transmembrane helix</keyword>
<dbReference type="PaxDb" id="572546-Arcpr_1486"/>
<dbReference type="NCBIfam" id="TIGR01760">
    <property type="entry name" value="tape_meas_TP901"/>
    <property type="match status" value="1"/>
</dbReference>
<dbReference type="AlphaFoldDB" id="D2REI9"/>
<organism evidence="4 5">
    <name type="scientific">Archaeoglobus profundus (strain DSM 5631 / JCM 9629 / NBRC 100127 / Av18)</name>
    <dbReference type="NCBI Taxonomy" id="572546"/>
    <lineage>
        <taxon>Archaea</taxon>
        <taxon>Methanobacteriati</taxon>
        <taxon>Methanobacteriota</taxon>
        <taxon>Archaeoglobi</taxon>
        <taxon>Archaeoglobales</taxon>
        <taxon>Archaeoglobaceae</taxon>
        <taxon>Archaeoglobus</taxon>
    </lineage>
</organism>
<dbReference type="Proteomes" id="UP000001901">
    <property type="component" value="Chromosome"/>
</dbReference>
<evidence type="ECO:0000259" key="3">
    <source>
        <dbReference type="Pfam" id="PF10145"/>
    </source>
</evidence>
<dbReference type="PANTHER" id="PTHR37813">
    <property type="entry name" value="FELS-2 PROPHAGE PROTEIN"/>
    <property type="match status" value="1"/>
</dbReference>
<dbReference type="RefSeq" id="WP_012940869.1">
    <property type="nucleotide sequence ID" value="NC_013741.1"/>
</dbReference>
<dbReference type="KEGG" id="apo:Arcpr_1486"/>
<dbReference type="Pfam" id="PF10145">
    <property type="entry name" value="PhageMin_Tail"/>
    <property type="match status" value="1"/>
</dbReference>
<proteinExistence type="predicted"/>
<dbReference type="PANTHER" id="PTHR37813:SF1">
    <property type="entry name" value="FELS-2 PROPHAGE PROTEIN"/>
    <property type="match status" value="1"/>
</dbReference>
<dbReference type="HOGENOM" id="CLU_379761_0_0_2"/>
<evidence type="ECO:0000256" key="2">
    <source>
        <dbReference type="SAM" id="Phobius"/>
    </source>
</evidence>
<feature type="transmembrane region" description="Helical" evidence="2">
    <location>
        <begin position="473"/>
        <end position="495"/>
    </location>
</feature>